<keyword evidence="2" id="KW-1185">Reference proteome</keyword>
<evidence type="ECO:0000313" key="1">
    <source>
        <dbReference type="EMBL" id="SFF44510.1"/>
    </source>
</evidence>
<gene>
    <name evidence="1" type="ORF">SAMN02745121_08899</name>
</gene>
<sequence length="58" mass="5986">MLHYAQAYTVAVALDLGLSFVDVVFLLAISGVLGAVPIAIGGLGVRELFFALAVPVAR</sequence>
<evidence type="ECO:0000313" key="2">
    <source>
        <dbReference type="Proteomes" id="UP000199400"/>
    </source>
</evidence>
<organism evidence="1 2">
    <name type="scientific">Nannocystis exedens</name>
    <dbReference type="NCBI Taxonomy" id="54"/>
    <lineage>
        <taxon>Bacteria</taxon>
        <taxon>Pseudomonadati</taxon>
        <taxon>Myxococcota</taxon>
        <taxon>Polyangia</taxon>
        <taxon>Nannocystales</taxon>
        <taxon>Nannocystaceae</taxon>
        <taxon>Nannocystis</taxon>
    </lineage>
</organism>
<protein>
    <submittedName>
        <fullName evidence="1">Lysylphosphatidylglycerol synthase TM region</fullName>
    </submittedName>
</protein>
<name>A0A1I2IS09_9BACT</name>
<dbReference type="EMBL" id="FOMX01000077">
    <property type="protein sequence ID" value="SFF44510.1"/>
    <property type="molecule type" value="Genomic_DNA"/>
</dbReference>
<dbReference type="Proteomes" id="UP000199400">
    <property type="component" value="Unassembled WGS sequence"/>
</dbReference>
<dbReference type="RefSeq" id="WP_170135643.1">
    <property type="nucleotide sequence ID" value="NZ_FOMX01000077.1"/>
</dbReference>
<reference evidence="2" key="1">
    <citation type="submission" date="2016-10" db="EMBL/GenBank/DDBJ databases">
        <authorList>
            <person name="Varghese N."/>
            <person name="Submissions S."/>
        </authorList>
    </citation>
    <scope>NUCLEOTIDE SEQUENCE [LARGE SCALE GENOMIC DNA]</scope>
    <source>
        <strain evidence="2">ATCC 25963</strain>
    </source>
</reference>
<accession>A0A1I2IS09</accession>
<dbReference type="AlphaFoldDB" id="A0A1I2IS09"/>
<proteinExistence type="predicted"/>